<dbReference type="AlphaFoldDB" id="A0A9Q0ATS0"/>
<organism evidence="2 3">
    <name type="scientific">Neoarthrinium moseri</name>
    <dbReference type="NCBI Taxonomy" id="1658444"/>
    <lineage>
        <taxon>Eukaryota</taxon>
        <taxon>Fungi</taxon>
        <taxon>Dikarya</taxon>
        <taxon>Ascomycota</taxon>
        <taxon>Pezizomycotina</taxon>
        <taxon>Sordariomycetes</taxon>
        <taxon>Xylariomycetidae</taxon>
        <taxon>Amphisphaeriales</taxon>
        <taxon>Apiosporaceae</taxon>
        <taxon>Neoarthrinium</taxon>
    </lineage>
</organism>
<evidence type="ECO:0000313" key="3">
    <source>
        <dbReference type="Proteomes" id="UP000829685"/>
    </source>
</evidence>
<dbReference type="PANTHER" id="PTHR42791:SF1">
    <property type="entry name" value="N-ACETYLTRANSFERASE DOMAIN-CONTAINING PROTEIN"/>
    <property type="match status" value="1"/>
</dbReference>
<dbReference type="InterPro" id="IPR052523">
    <property type="entry name" value="Trichothecene_AcTrans"/>
</dbReference>
<dbReference type="Proteomes" id="UP000829685">
    <property type="component" value="Unassembled WGS sequence"/>
</dbReference>
<dbReference type="Pfam" id="PF13673">
    <property type="entry name" value="Acetyltransf_10"/>
    <property type="match status" value="1"/>
</dbReference>
<evidence type="ECO:0000313" key="2">
    <source>
        <dbReference type="EMBL" id="KAI1879762.1"/>
    </source>
</evidence>
<proteinExistence type="predicted"/>
<reference evidence="2" key="1">
    <citation type="submission" date="2021-03" db="EMBL/GenBank/DDBJ databases">
        <title>Revisited historic fungal species revealed as producer of novel bioactive compounds through whole genome sequencing and comparative genomics.</title>
        <authorList>
            <person name="Vignolle G.A."/>
            <person name="Hochenegger N."/>
            <person name="Mach R.L."/>
            <person name="Mach-Aigner A.R."/>
            <person name="Javad Rahimi M."/>
            <person name="Salim K.A."/>
            <person name="Chan C.M."/>
            <person name="Lim L.B.L."/>
            <person name="Cai F."/>
            <person name="Druzhinina I.S."/>
            <person name="U'Ren J.M."/>
            <person name="Derntl C."/>
        </authorList>
    </citation>
    <scope>NUCLEOTIDE SEQUENCE</scope>
    <source>
        <strain evidence="2">TUCIM 5799</strain>
    </source>
</reference>
<feature type="domain" description="N-acetyltransferase" evidence="1">
    <location>
        <begin position="185"/>
        <end position="240"/>
    </location>
</feature>
<dbReference type="SUPFAM" id="SSF55729">
    <property type="entry name" value="Acyl-CoA N-acyltransferases (Nat)"/>
    <property type="match status" value="1"/>
</dbReference>
<dbReference type="PANTHER" id="PTHR42791">
    <property type="entry name" value="GNAT FAMILY ACETYLTRANSFERASE"/>
    <property type="match status" value="1"/>
</dbReference>
<dbReference type="InterPro" id="IPR016181">
    <property type="entry name" value="Acyl_CoA_acyltransferase"/>
</dbReference>
<dbReference type="EMBL" id="JAFIMR010000004">
    <property type="protein sequence ID" value="KAI1879762.1"/>
    <property type="molecule type" value="Genomic_DNA"/>
</dbReference>
<name>A0A9Q0ATS0_9PEZI</name>
<accession>A0A9Q0ATS0</accession>
<protein>
    <recommendedName>
        <fullName evidence="1">N-acetyltransferase domain-containing protein</fullName>
    </recommendedName>
</protein>
<dbReference type="InterPro" id="IPR000182">
    <property type="entry name" value="GNAT_dom"/>
</dbReference>
<dbReference type="GO" id="GO:0016747">
    <property type="term" value="F:acyltransferase activity, transferring groups other than amino-acyl groups"/>
    <property type="evidence" value="ECO:0007669"/>
    <property type="project" value="InterPro"/>
</dbReference>
<evidence type="ECO:0000259" key="1">
    <source>
        <dbReference type="Pfam" id="PF13673"/>
    </source>
</evidence>
<comment type="caution">
    <text evidence="2">The sequence shown here is derived from an EMBL/GenBank/DDBJ whole genome shotgun (WGS) entry which is preliminary data.</text>
</comment>
<dbReference type="Gene3D" id="3.40.630.30">
    <property type="match status" value="1"/>
</dbReference>
<sequence>MALPFARPLSLAPDFALSSIGQDDIDGVISCHHQAFNSPGERFWWSPDLDAMRAFQRASLEKNLKSGEKRYFKITHTPSGELAAFASWVPPKRFDGLGLRPVVGTDTNNEGARAVAAVEEIGLYVDSSAHSTLQSNKVSGEADMEEYIRQIVSRLPDGASKEGLAEAVRFELRIHNRYGAEEMLNLAVLCTSPRYERRGLAKAIIEPVLEIAQANGMPVWVYSSPVGKGFYEKLGFVVIEAYDLDLSNANRGLEGVHRVTAMQWNPKPSIPHRWT</sequence>
<gene>
    <name evidence="2" type="ORF">JX265_002716</name>
</gene>
<keyword evidence="3" id="KW-1185">Reference proteome</keyword>